<dbReference type="PANTHER" id="PTHR47829:SF1">
    <property type="entry name" value="HAD FAMILY PHOSPHATASE"/>
    <property type="match status" value="1"/>
</dbReference>
<dbReference type="AlphaFoldDB" id="A0AAU7UBX1"/>
<protein>
    <submittedName>
        <fullName evidence="2">Phosphotransferase family protein</fullName>
    </submittedName>
</protein>
<accession>A0AAU7UBX1</accession>
<dbReference type="InterPro" id="IPR052898">
    <property type="entry name" value="ACAD10-like"/>
</dbReference>
<dbReference type="InterPro" id="IPR011009">
    <property type="entry name" value="Kinase-like_dom_sf"/>
</dbReference>
<dbReference type="Pfam" id="PF01636">
    <property type="entry name" value="APH"/>
    <property type="match status" value="1"/>
</dbReference>
<gene>
    <name evidence="2" type="ORF">ABOD76_06140</name>
</gene>
<dbReference type="InterPro" id="IPR002575">
    <property type="entry name" value="Aminoglycoside_PTrfase"/>
</dbReference>
<dbReference type="CDD" id="cd05154">
    <property type="entry name" value="ACAD10_11_N-like"/>
    <property type="match status" value="1"/>
</dbReference>
<dbReference type="InterPro" id="IPR041726">
    <property type="entry name" value="ACAD10_11_N"/>
</dbReference>
<dbReference type="Gene3D" id="3.30.200.20">
    <property type="entry name" value="Phosphorylase Kinase, domain 1"/>
    <property type="match status" value="1"/>
</dbReference>
<dbReference type="SUPFAM" id="SSF56112">
    <property type="entry name" value="Protein kinase-like (PK-like)"/>
    <property type="match status" value="1"/>
</dbReference>
<dbReference type="RefSeq" id="WP_350243926.1">
    <property type="nucleotide sequence ID" value="NZ_CP158299.1"/>
</dbReference>
<reference evidence="2" key="1">
    <citation type="submission" date="2024-06" db="EMBL/GenBank/DDBJ databases">
        <title>Draft Genome Sequence of Deinococcus sonorensis Type Strain KR-87, a Biofilm Producing Representative of the Genus Deinococcus.</title>
        <authorList>
            <person name="Boren L.S."/>
            <person name="Grosso R.A."/>
            <person name="Hugenberg-Cox A.N."/>
            <person name="Hill J.T.E."/>
            <person name="Albert C.M."/>
            <person name="Tuohy J.M."/>
        </authorList>
    </citation>
    <scope>NUCLEOTIDE SEQUENCE</scope>
    <source>
        <strain evidence="2">KR-87</strain>
    </source>
</reference>
<sequence length="355" mass="39909">MPELQAGSDTAPVRPGEELDLERLRAYLNGRLPGSDNLSLRQFPGGHSNLTYLLQAGGQAYVLRRAPMGPVAPKAHDMVREYHLLERIHPVFPEAPRPVLLCEDPGVLGVPFFLMERREGVIIRTRMPQEYAGVPDAPQRASQALVDTLARLHAIDIQVSGLEGLGKPDGFNRRQVEGWAGRWQRAETHPAPEAARVIQWLTAEVPPESAHTLVHNDFKLDNLMLDRADPGRVVALLDWEMTAIGDPLVDLGLTLCYWTQRGFPDHQRSPIGAPAADQGFYSREQVLERYRQQSGRDLSNIRWYEVLGVFKLAVILQQIYARYHAGQTQDERFARLGEQAQALMREAWRQIEAGA</sequence>
<evidence type="ECO:0000259" key="1">
    <source>
        <dbReference type="Pfam" id="PF01636"/>
    </source>
</evidence>
<feature type="domain" description="Aminoglycoside phosphotransferase" evidence="1">
    <location>
        <begin position="40"/>
        <end position="262"/>
    </location>
</feature>
<dbReference type="PANTHER" id="PTHR47829">
    <property type="entry name" value="HYDROLASE, PUTATIVE (AFU_ORTHOLOGUE AFUA_1G12880)-RELATED"/>
    <property type="match status" value="1"/>
</dbReference>
<name>A0AAU7UBX1_9DEIO</name>
<evidence type="ECO:0000313" key="2">
    <source>
        <dbReference type="EMBL" id="XBV85883.1"/>
    </source>
</evidence>
<proteinExistence type="predicted"/>
<dbReference type="KEGG" id="dsc:ABOD76_06140"/>
<organism evidence="2">
    <name type="scientific">Deinococcus sonorensis KR-87</name>
    <dbReference type="NCBI Taxonomy" id="694439"/>
    <lineage>
        <taxon>Bacteria</taxon>
        <taxon>Thermotogati</taxon>
        <taxon>Deinococcota</taxon>
        <taxon>Deinococci</taxon>
        <taxon>Deinococcales</taxon>
        <taxon>Deinococcaceae</taxon>
        <taxon>Deinococcus</taxon>
    </lineage>
</organism>
<dbReference type="Gene3D" id="3.90.1200.10">
    <property type="match status" value="1"/>
</dbReference>
<dbReference type="EMBL" id="CP158299">
    <property type="protein sequence ID" value="XBV85883.1"/>
    <property type="molecule type" value="Genomic_DNA"/>
</dbReference>